<name>A0A1Y6LTW1_ZYMTR</name>
<accession>A0A1Y6LTW1</accession>
<protein>
    <submittedName>
        <fullName evidence="2">Uncharacterized protein</fullName>
    </submittedName>
</protein>
<organism evidence="2 3">
    <name type="scientific">Zymoseptoria tritici ST99CH_1A5</name>
    <dbReference type="NCBI Taxonomy" id="1276529"/>
    <lineage>
        <taxon>Eukaryota</taxon>
        <taxon>Fungi</taxon>
        <taxon>Dikarya</taxon>
        <taxon>Ascomycota</taxon>
        <taxon>Pezizomycotina</taxon>
        <taxon>Dothideomycetes</taxon>
        <taxon>Dothideomycetidae</taxon>
        <taxon>Mycosphaerellales</taxon>
        <taxon>Mycosphaerellaceae</taxon>
        <taxon>Zymoseptoria</taxon>
    </lineage>
</organism>
<evidence type="ECO:0000256" key="1">
    <source>
        <dbReference type="SAM" id="MobiDB-lite"/>
    </source>
</evidence>
<feature type="region of interest" description="Disordered" evidence="1">
    <location>
        <begin position="1"/>
        <end position="24"/>
    </location>
</feature>
<dbReference type="AlphaFoldDB" id="A0A1Y6LTW1"/>
<evidence type="ECO:0000313" key="2">
    <source>
        <dbReference type="EMBL" id="SMY26101.1"/>
    </source>
</evidence>
<dbReference type="Proteomes" id="UP000215453">
    <property type="component" value="Chromosome 7"/>
</dbReference>
<feature type="region of interest" description="Disordered" evidence="1">
    <location>
        <begin position="90"/>
        <end position="109"/>
    </location>
</feature>
<gene>
    <name evidence="2" type="ORF">ZT1A5_G7543</name>
</gene>
<reference evidence="2 3" key="1">
    <citation type="submission" date="2016-10" db="EMBL/GenBank/DDBJ databases">
        <authorList>
            <person name="Varghese N."/>
        </authorList>
    </citation>
    <scope>NUCLEOTIDE SEQUENCE [LARGE SCALE GENOMIC DNA]</scope>
</reference>
<proteinExistence type="predicted"/>
<dbReference type="EMBL" id="LT882682">
    <property type="protein sequence ID" value="SMY26101.1"/>
    <property type="molecule type" value="Genomic_DNA"/>
</dbReference>
<evidence type="ECO:0000313" key="3">
    <source>
        <dbReference type="Proteomes" id="UP000215453"/>
    </source>
</evidence>
<sequence length="256" mass="27639">MAPPKSNFLQKVRKQQKERRNLAGVRPESAFAALTAKNREVARRGNAAGGMAPLPVAADNNMAPVIPNLAIPTRAFNVLTCQHPNRIVTETENEDEGDGTAPPTYQDNTVSVDSVVDRVPPSAPSIITSTVAREGHPAGIRYDSAQPASPQPITQPAAKGLVEPTTRLAIARVPVVVLLRFKNLLIDEVVKHGVHFKLLEVQIEPGLETKRQVDARFDSIEDAATVKAALDGEMVDFIKLATEFVEGDAKDDCVDD</sequence>